<reference evidence="1" key="1">
    <citation type="submission" date="2015-02" db="EMBL/GenBank/DDBJ databases">
        <title>Genome Assembly of Bacillaceae bacterium MTCC 8252.</title>
        <authorList>
            <person name="Verma A."/>
            <person name="Khatri I."/>
            <person name="Mual P."/>
            <person name="Subramanian S."/>
            <person name="Krishnamurthi S."/>
        </authorList>
    </citation>
    <scope>NUCLEOTIDE SEQUENCE [LARGE SCALE GENOMIC DNA]</scope>
    <source>
        <strain evidence="1">MTCC 8252</strain>
    </source>
</reference>
<dbReference type="Gene3D" id="3.40.50.300">
    <property type="entry name" value="P-loop containing nucleotide triphosphate hydrolases"/>
    <property type="match status" value="1"/>
</dbReference>
<dbReference type="InterPro" id="IPR027417">
    <property type="entry name" value="P-loop_NTPase"/>
</dbReference>
<sequence length="268" mass="30329">MEGEHIFDISDDGIYVLPAAQTVKDQYLSDREEKVKTGISKLDHVLGGGMTRGAVYVLDTGSKTNFREVIGAIYEERVKAGDGILSLLSGSQTIHELRSLVSFFGTELDQLKEQKKLYFIEHYDRPLPTGWEDAVFRVWNMTNEEYEGFLRNQCFSMLKDSKSKGTNWFASYDLNTVINERGTDYVLTSFAKEAAVLRSIGVTVLVLCNFKEVGEQVASFLERISNGVIQTWVDGSYQYLQVTKSPDGQISQPYLLESIEEKPYIRLV</sequence>
<evidence type="ECO:0000313" key="1">
    <source>
        <dbReference type="EMBL" id="KKB40450.1"/>
    </source>
</evidence>
<name>A0A0F5HQI3_BACTR</name>
<gene>
    <name evidence="1" type="ORF">QY95_01445</name>
</gene>
<dbReference type="AlphaFoldDB" id="A0A0F5HQI3"/>
<dbReference type="RefSeq" id="WP_315849915.1">
    <property type="nucleotide sequence ID" value="NZ_JWIR02000029.1"/>
</dbReference>
<comment type="caution">
    <text evidence="1">The sequence shown here is derived from an EMBL/GenBank/DDBJ whole genome shotgun (WGS) entry which is preliminary data.</text>
</comment>
<dbReference type="EMBL" id="JWIR02000029">
    <property type="protein sequence ID" value="KKB40450.1"/>
    <property type="molecule type" value="Genomic_DNA"/>
</dbReference>
<dbReference type="Proteomes" id="UP000031563">
    <property type="component" value="Unassembled WGS sequence"/>
</dbReference>
<dbReference type="STRING" id="1221996.QY95_01445"/>
<keyword evidence="2" id="KW-1185">Reference proteome</keyword>
<accession>A0A0F5HQI3</accession>
<organism evidence="1 2">
    <name type="scientific">Bacillus thermotolerans</name>
    <name type="common">Quasibacillus thermotolerans</name>
    <dbReference type="NCBI Taxonomy" id="1221996"/>
    <lineage>
        <taxon>Bacteria</taxon>
        <taxon>Bacillati</taxon>
        <taxon>Bacillota</taxon>
        <taxon>Bacilli</taxon>
        <taxon>Bacillales</taxon>
        <taxon>Bacillaceae</taxon>
        <taxon>Bacillus</taxon>
    </lineage>
</organism>
<evidence type="ECO:0000313" key="2">
    <source>
        <dbReference type="Proteomes" id="UP000031563"/>
    </source>
</evidence>
<proteinExistence type="predicted"/>
<protein>
    <submittedName>
        <fullName evidence="1">KaiC</fullName>
    </submittedName>
</protein>
<accession>A0A0F5I5A0</accession>